<proteinExistence type="predicted"/>
<comment type="caution">
    <text evidence="3">The sequence shown here is derived from an EMBL/GenBank/DDBJ whole genome shotgun (WGS) entry which is preliminary data.</text>
</comment>
<dbReference type="PANTHER" id="PTHR35394:SF5">
    <property type="entry name" value="DUF3176 DOMAIN-CONTAINING PROTEIN"/>
    <property type="match status" value="1"/>
</dbReference>
<gene>
    <name evidence="3" type="ORF">PG993_007851</name>
</gene>
<organism evidence="3 4">
    <name type="scientific">Apiospora rasikravindrae</name>
    <dbReference type="NCBI Taxonomy" id="990691"/>
    <lineage>
        <taxon>Eukaryota</taxon>
        <taxon>Fungi</taxon>
        <taxon>Dikarya</taxon>
        <taxon>Ascomycota</taxon>
        <taxon>Pezizomycotina</taxon>
        <taxon>Sordariomycetes</taxon>
        <taxon>Xylariomycetidae</taxon>
        <taxon>Amphisphaeriales</taxon>
        <taxon>Apiosporaceae</taxon>
        <taxon>Apiospora</taxon>
    </lineage>
</organism>
<dbReference type="Pfam" id="PF11374">
    <property type="entry name" value="DUF3176"/>
    <property type="match status" value="1"/>
</dbReference>
<protein>
    <submittedName>
        <fullName evidence="3">Uncharacterized protein</fullName>
    </submittedName>
</protein>
<dbReference type="EMBL" id="JAQQWK010000006">
    <property type="protein sequence ID" value="KAK8039440.1"/>
    <property type="molecule type" value="Genomic_DNA"/>
</dbReference>
<evidence type="ECO:0000256" key="1">
    <source>
        <dbReference type="SAM" id="MobiDB-lite"/>
    </source>
</evidence>
<evidence type="ECO:0000313" key="4">
    <source>
        <dbReference type="Proteomes" id="UP001444661"/>
    </source>
</evidence>
<dbReference type="Proteomes" id="UP001444661">
    <property type="component" value="Unassembled WGS sequence"/>
</dbReference>
<sequence>MHTDSYELVNPGDTNSAARRIDFTQDTGYKVAPEPVQHTSYPNDGIHQPPQEQDATHHRIFAPWSQEILASVVILGAPLAMTGTLYAHAGQVAPHWPLKITINALLSIYSVVFRACVGFVAASCIGQLQWTWFKSERPLYDVVRYTDASQGPWGSFRWLCTHHLRQPLTALGAIILVLAVALDPFVQQLVRSVDCMIASAEPATLPRANYFADTTGDAGFSQDLASTMERALVAPTTGIEAHCPTGNCTFPREFGTLAYCSRCEDSSEELTVVFRCFPGGVLGQPEASPKDCEPDSIYSVETSLPEGPYSSYDVPTVMNVSYSLLAGGNAGSGSYIATEGPEVFKIDVFLNETDFEHPTRPGTVTVRLIAGKTPISNGHFDPSTGVPLDGCNAPDMQNDWRCRGYGAATCTLSPCVRMYNATVVNGRLTETLVSESGSLPWGTGFENAGLSMLDTLCLTEAEREHLRLDLGYKLDPKQRWVGFNASSGDYAHNNTLKTESLLNRRCLYTLSNEFIRDDAFVQKLEPYMVGNLRGVGYAGDANDGLNGILSDHFQGDLLPKKLYSSGRIDMGHIENTFANLSESLTKYLRTHASENYSTPAHGVVNYSTTCIEVQWPWLTYPAVIALLTLVLLSLVISVSYTRNKPVWKASPLVWIHQSSSQGELGRWWAMGHARPPWPNWKGDRN</sequence>
<feature type="transmembrane region" description="Helical" evidence="2">
    <location>
        <begin position="617"/>
        <end position="640"/>
    </location>
</feature>
<accession>A0ABR1T0F9</accession>
<name>A0ABR1T0F9_9PEZI</name>
<keyword evidence="2" id="KW-0472">Membrane</keyword>
<dbReference type="PANTHER" id="PTHR35394">
    <property type="entry name" value="DUF3176 DOMAIN-CONTAINING PROTEIN"/>
    <property type="match status" value="1"/>
</dbReference>
<keyword evidence="4" id="KW-1185">Reference proteome</keyword>
<evidence type="ECO:0000313" key="3">
    <source>
        <dbReference type="EMBL" id="KAK8039440.1"/>
    </source>
</evidence>
<keyword evidence="2" id="KW-1133">Transmembrane helix</keyword>
<feature type="region of interest" description="Disordered" evidence="1">
    <location>
        <begin position="34"/>
        <end position="53"/>
    </location>
</feature>
<feature type="transmembrane region" description="Helical" evidence="2">
    <location>
        <begin position="167"/>
        <end position="186"/>
    </location>
</feature>
<reference evidence="3 4" key="1">
    <citation type="submission" date="2023-01" db="EMBL/GenBank/DDBJ databases">
        <title>Analysis of 21 Apiospora genomes using comparative genomics revels a genus with tremendous synthesis potential of carbohydrate active enzymes and secondary metabolites.</title>
        <authorList>
            <person name="Sorensen T."/>
        </authorList>
    </citation>
    <scope>NUCLEOTIDE SEQUENCE [LARGE SCALE GENOMIC DNA]</scope>
    <source>
        <strain evidence="3 4">CBS 33761</strain>
    </source>
</reference>
<keyword evidence="2" id="KW-0812">Transmembrane</keyword>
<dbReference type="InterPro" id="IPR021514">
    <property type="entry name" value="DUF3176"/>
</dbReference>
<feature type="transmembrane region" description="Helical" evidence="2">
    <location>
        <begin position="68"/>
        <end position="88"/>
    </location>
</feature>
<feature type="transmembrane region" description="Helical" evidence="2">
    <location>
        <begin position="100"/>
        <end position="125"/>
    </location>
</feature>
<evidence type="ECO:0000256" key="2">
    <source>
        <dbReference type="SAM" id="Phobius"/>
    </source>
</evidence>